<feature type="binding site" evidence="1">
    <location>
        <position position="41"/>
    </location>
    <ligand>
        <name>S-adenosyl-L-methionine</name>
        <dbReference type="ChEBI" id="CHEBI:59789"/>
    </ligand>
</feature>
<organism evidence="2 3">
    <name type="scientific">Phenylobacterium deserti</name>
    <dbReference type="NCBI Taxonomy" id="1914756"/>
    <lineage>
        <taxon>Bacteria</taxon>
        <taxon>Pseudomonadati</taxon>
        <taxon>Pseudomonadota</taxon>
        <taxon>Alphaproteobacteria</taxon>
        <taxon>Caulobacterales</taxon>
        <taxon>Caulobacteraceae</taxon>
        <taxon>Phenylobacterium</taxon>
    </lineage>
</organism>
<keyword evidence="1" id="KW-0694">RNA-binding</keyword>
<feature type="site" description="Interaction with substrate rRNA" evidence="1">
    <location>
        <position position="3"/>
    </location>
</feature>
<keyword evidence="1" id="KW-0949">S-adenosyl-L-methionine</keyword>
<keyword evidence="3" id="KW-1185">Reference proteome</keyword>
<feature type="binding site" evidence="1">
    <location>
        <begin position="142"/>
        <end position="143"/>
    </location>
    <ligand>
        <name>S-adenosyl-L-methionine</name>
        <dbReference type="ChEBI" id="CHEBI:59789"/>
    </ligand>
</feature>
<dbReference type="InterPro" id="IPR007473">
    <property type="entry name" value="RlmJ"/>
</dbReference>
<comment type="catalytic activity">
    <reaction evidence="1">
        <text>adenosine(2030) in 23S rRNA + S-adenosyl-L-methionine = N(6)-methyladenosine(2030) in 23S rRNA + S-adenosyl-L-homocysteine + H(+)</text>
        <dbReference type="Rhea" id="RHEA:43736"/>
        <dbReference type="Rhea" id="RHEA-COMP:10668"/>
        <dbReference type="Rhea" id="RHEA-COMP:10669"/>
        <dbReference type="ChEBI" id="CHEBI:15378"/>
        <dbReference type="ChEBI" id="CHEBI:57856"/>
        <dbReference type="ChEBI" id="CHEBI:59789"/>
        <dbReference type="ChEBI" id="CHEBI:74411"/>
        <dbReference type="ChEBI" id="CHEBI:74449"/>
        <dbReference type="EC" id="2.1.1.266"/>
    </reaction>
</comment>
<dbReference type="OrthoDB" id="9791274at2"/>
<comment type="caution">
    <text evidence="2">The sequence shown here is derived from an EMBL/GenBank/DDBJ whole genome shotgun (WGS) entry which is preliminary data.</text>
</comment>
<dbReference type="PANTHER" id="PTHR37426:SF1">
    <property type="entry name" value="RIBOSOMAL RNA LARGE SUBUNIT METHYLTRANSFERASE J"/>
    <property type="match status" value="1"/>
</dbReference>
<feature type="binding site" evidence="1">
    <location>
        <position position="18"/>
    </location>
    <ligand>
        <name>S-adenosyl-L-methionine</name>
        <dbReference type="ChEBI" id="CHEBI:59789"/>
    </ligand>
</feature>
<accession>A0A328A807</accession>
<evidence type="ECO:0000256" key="1">
    <source>
        <dbReference type="HAMAP-Rule" id="MF_00934"/>
    </source>
</evidence>
<dbReference type="GO" id="GO:0003723">
    <property type="term" value="F:RNA binding"/>
    <property type="evidence" value="ECO:0007669"/>
    <property type="project" value="UniProtKB-UniRule"/>
</dbReference>
<sequence>MNYRHAFHAGNFADLVKHAAVLQLLARRDPAAGPLTVIDTHAGRGLYDLGGSEALRSGEARAGVARLMAADGPPAEFAALVEAVRRLNGGGEVRRYPGSPWLIAENLRPKDHYIACELRAEEHQALKTAMGARRHVETVCADGYGVAAARTPAKGDVLVLIDPPFERPDDYRRIVETVSAVRARNAGAKLLIWLPLKDLETFDGFLRDLEDESGAACLVAETRLRPLTDPMKMNGCALVLVDDAVEMLPVLEAICGWTAAALGENGAARTYRLPSR</sequence>
<feature type="binding site" evidence="1">
    <location>
        <position position="99"/>
    </location>
    <ligand>
        <name>S-adenosyl-L-methionine</name>
        <dbReference type="ChEBI" id="CHEBI:59789"/>
    </ligand>
</feature>
<dbReference type="Pfam" id="PF04378">
    <property type="entry name" value="RsmJ"/>
    <property type="match status" value="1"/>
</dbReference>
<feature type="binding site" evidence="1">
    <location>
        <position position="117"/>
    </location>
    <ligand>
        <name>S-adenosyl-L-methionine</name>
        <dbReference type="ChEBI" id="CHEBI:59789"/>
    </ligand>
</feature>
<dbReference type="GO" id="GO:0005829">
    <property type="term" value="C:cytosol"/>
    <property type="evidence" value="ECO:0007669"/>
    <property type="project" value="TreeGrafter"/>
</dbReference>
<feature type="active site" description="Proton acceptor" evidence="1">
    <location>
        <position position="162"/>
    </location>
</feature>
<comment type="function">
    <text evidence="1">Specifically methylates the adenine in position 2030 of 23S rRNA.</text>
</comment>
<name>A0A328A807_9CAUL</name>
<keyword evidence="1 2" id="KW-0808">Transferase</keyword>
<proteinExistence type="inferred from homology"/>
<dbReference type="SUPFAM" id="SSF53335">
    <property type="entry name" value="S-adenosyl-L-methionine-dependent methyltransferases"/>
    <property type="match status" value="1"/>
</dbReference>
<dbReference type="HAMAP" id="MF_00934">
    <property type="entry name" value="23SrRNA_methyltr_J"/>
    <property type="match status" value="1"/>
</dbReference>
<dbReference type="EC" id="2.1.1.266" evidence="1"/>
<dbReference type="RefSeq" id="WP_111516422.1">
    <property type="nucleotide sequence ID" value="NZ_QFYR01000006.1"/>
</dbReference>
<dbReference type="Proteomes" id="UP000249725">
    <property type="component" value="Unassembled WGS sequence"/>
</dbReference>
<evidence type="ECO:0000313" key="2">
    <source>
        <dbReference type="EMBL" id="RAK50693.1"/>
    </source>
</evidence>
<dbReference type="PANTHER" id="PTHR37426">
    <property type="entry name" value="RIBOSOMAL RNA LARGE SUBUNIT METHYLTRANSFERASE J"/>
    <property type="match status" value="1"/>
</dbReference>
<dbReference type="InterPro" id="IPR029063">
    <property type="entry name" value="SAM-dependent_MTases_sf"/>
</dbReference>
<dbReference type="Gene3D" id="3.40.50.150">
    <property type="entry name" value="Vaccinia Virus protein VP39"/>
    <property type="match status" value="1"/>
</dbReference>
<evidence type="ECO:0000313" key="3">
    <source>
        <dbReference type="Proteomes" id="UP000249725"/>
    </source>
</evidence>
<keyword evidence="1 2" id="KW-0489">Methyltransferase</keyword>
<gene>
    <name evidence="1" type="primary">rlmJ</name>
    <name evidence="2" type="ORF">DJ018_18245</name>
</gene>
<dbReference type="AlphaFoldDB" id="A0A328A807"/>
<comment type="similarity">
    <text evidence="1">Belongs to the RlmJ family.</text>
</comment>
<dbReference type="GO" id="GO:0070475">
    <property type="term" value="P:rRNA base methylation"/>
    <property type="evidence" value="ECO:0007669"/>
    <property type="project" value="UniProtKB-UniRule"/>
</dbReference>
<dbReference type="GO" id="GO:0036307">
    <property type="term" value="F:23S rRNA (adenine(2030)-N(6))-methyltransferase activity"/>
    <property type="evidence" value="ECO:0007669"/>
    <property type="project" value="UniProtKB-UniRule"/>
</dbReference>
<keyword evidence="1" id="KW-0698">rRNA processing</keyword>
<dbReference type="EMBL" id="QFYR01000006">
    <property type="protein sequence ID" value="RAK50693.1"/>
    <property type="molecule type" value="Genomic_DNA"/>
</dbReference>
<protein>
    <recommendedName>
        <fullName evidence="1">Ribosomal RNA large subunit methyltransferase J</fullName>
        <ecNumber evidence="1">2.1.1.266</ecNumber>
    </recommendedName>
    <alternativeName>
        <fullName evidence="1">23S rRNA (adenine(2030)-N6)-methyltransferase</fullName>
    </alternativeName>
    <alternativeName>
        <fullName evidence="1">23S rRNA m6A2030 methyltransferase</fullName>
    </alternativeName>
</protein>
<feature type="binding site" evidence="1">
    <location>
        <position position="162"/>
    </location>
    <ligand>
        <name>S-adenosyl-L-methionine</name>
        <dbReference type="ChEBI" id="CHEBI:59789"/>
    </ligand>
</feature>
<reference evidence="3" key="1">
    <citation type="submission" date="2018-05" db="EMBL/GenBank/DDBJ databases">
        <authorList>
            <person name="Li X."/>
        </authorList>
    </citation>
    <scope>NUCLEOTIDE SEQUENCE [LARGE SCALE GENOMIC DNA]</scope>
    <source>
        <strain evidence="3">YIM 73061</strain>
    </source>
</reference>
<comment type="subunit">
    <text evidence="1">Monomer.</text>
</comment>